<evidence type="ECO:0000313" key="4">
    <source>
        <dbReference type="Proteomes" id="UP000824633"/>
    </source>
</evidence>
<keyword evidence="4" id="KW-1185">Reference proteome</keyword>
<evidence type="ECO:0000313" key="3">
    <source>
        <dbReference type="EMBL" id="BCZ47064.1"/>
    </source>
</evidence>
<dbReference type="RefSeq" id="WP_224033448.1">
    <property type="nucleotide sequence ID" value="NZ_AP024849.1"/>
</dbReference>
<dbReference type="Gene3D" id="3.40.50.720">
    <property type="entry name" value="NAD(P)-binding Rossmann-like Domain"/>
    <property type="match status" value="1"/>
</dbReference>
<dbReference type="Pfam" id="PF01370">
    <property type="entry name" value="Epimerase"/>
    <property type="match status" value="1"/>
</dbReference>
<comment type="similarity">
    <text evidence="1">Belongs to the NAD(P)-dependent epimerase/dehydratase family.</text>
</comment>
<accession>A0ABM7TD97</accession>
<dbReference type="Proteomes" id="UP000824633">
    <property type="component" value="Chromosome"/>
</dbReference>
<protein>
    <submittedName>
        <fullName evidence="3">UDP-glucose 4-epimerase</fullName>
    </submittedName>
</protein>
<name>A0ABM7TD97_9CLOT</name>
<reference evidence="4" key="1">
    <citation type="submission" date="2021-07" db="EMBL/GenBank/DDBJ databases">
        <title>Complete genome sequencing of a Clostridium isolate.</title>
        <authorList>
            <person name="Ueki A."/>
            <person name="Tonouchi A."/>
        </authorList>
    </citation>
    <scope>NUCLEOTIDE SEQUENCE [LARGE SCALE GENOMIC DNA]</scope>
    <source>
        <strain evidence="4">C5S11</strain>
    </source>
</reference>
<feature type="domain" description="NAD-dependent epimerase/dehydratase" evidence="2">
    <location>
        <begin position="3"/>
        <end position="234"/>
    </location>
</feature>
<sequence>MKVLVTGGAGFIGSSIVDMLIDKNYEVCIIDNMSHGKKENVNNKATFYNMDIRNSKIINIFLKEKPDYVIHEAAQISINNSIKKPLEDAEINILGTINILEACKSVGVKKIIYPASAAIFGEPKYLPIDEKHPLDMISPYGVSKHTVEHYLSVYKELYGIEYVCLRYSNVYGPRQDSSGEGGVVAIFCDKIMKNETPIIYGDGEQIRDFVYVNDVARVNVLALELNKSGIYNVCTNTKTSINKLFKCMKNNFAVDIKPVCVEERTGDIRDSYMSYNKIYDEFGWKPEFNLEEGIRNIKEYMDNNV</sequence>
<organism evidence="3 4">
    <name type="scientific">Clostridium gelidum</name>
    <dbReference type="NCBI Taxonomy" id="704125"/>
    <lineage>
        <taxon>Bacteria</taxon>
        <taxon>Bacillati</taxon>
        <taxon>Bacillota</taxon>
        <taxon>Clostridia</taxon>
        <taxon>Eubacteriales</taxon>
        <taxon>Clostridiaceae</taxon>
        <taxon>Clostridium</taxon>
    </lineage>
</organism>
<dbReference type="PANTHER" id="PTHR43000">
    <property type="entry name" value="DTDP-D-GLUCOSE 4,6-DEHYDRATASE-RELATED"/>
    <property type="match status" value="1"/>
</dbReference>
<dbReference type="SUPFAM" id="SSF51735">
    <property type="entry name" value="NAD(P)-binding Rossmann-fold domains"/>
    <property type="match status" value="1"/>
</dbReference>
<dbReference type="EMBL" id="AP024849">
    <property type="protein sequence ID" value="BCZ47064.1"/>
    <property type="molecule type" value="Genomic_DNA"/>
</dbReference>
<evidence type="ECO:0000259" key="2">
    <source>
        <dbReference type="Pfam" id="PF01370"/>
    </source>
</evidence>
<dbReference type="InterPro" id="IPR001509">
    <property type="entry name" value="Epimerase_deHydtase"/>
</dbReference>
<dbReference type="InterPro" id="IPR036291">
    <property type="entry name" value="NAD(P)-bd_dom_sf"/>
</dbReference>
<gene>
    <name evidence="3" type="ORF">psyc5s11_31310</name>
</gene>
<proteinExistence type="inferred from homology"/>
<evidence type="ECO:0000256" key="1">
    <source>
        <dbReference type="ARBA" id="ARBA00007637"/>
    </source>
</evidence>